<name>A0AAJ1AK58_9BACT</name>
<evidence type="ECO:0000313" key="2">
    <source>
        <dbReference type="Proteomes" id="UP001197609"/>
    </source>
</evidence>
<dbReference type="AlphaFoldDB" id="A0AAJ1AK58"/>
<comment type="caution">
    <text evidence="1">The sequence shown here is derived from an EMBL/GenBank/DDBJ whole genome shotgun (WGS) entry which is preliminary data.</text>
</comment>
<accession>A0AAJ1AK58</accession>
<organism evidence="1 2">
    <name type="scientific">Candidatus Methylomirabilis tolerans</name>
    <dbReference type="NCBI Taxonomy" id="3123416"/>
    <lineage>
        <taxon>Bacteria</taxon>
        <taxon>Candidatus Methylomirabilota</taxon>
        <taxon>Candidatus Methylomirabilia</taxon>
        <taxon>Candidatus Methylomirabilales</taxon>
        <taxon>Candidatus Methylomirabilaceae</taxon>
        <taxon>Candidatus Methylomirabilis</taxon>
    </lineage>
</organism>
<reference evidence="1 2" key="1">
    <citation type="journal article" date="2021" name="bioRxiv">
        <title>Unraveling nitrogen, sulfur and carbon metabolic pathways and microbial community transcriptional responses to substrate deprivation and toxicity stresses in a bioreactor mimicking anoxic brackish coastal sediment conditions.</title>
        <authorList>
            <person name="Martins P.D."/>
            <person name="Echeveste M.J."/>
            <person name="Arshad A."/>
            <person name="Kurth J."/>
            <person name="Ouboter H."/>
            <person name="Jetten M.S.M."/>
            <person name="Welte C.U."/>
        </authorList>
    </citation>
    <scope>NUCLEOTIDE SEQUENCE [LARGE SCALE GENOMIC DNA]</scope>
    <source>
        <strain evidence="1">MAG_38</strain>
    </source>
</reference>
<protein>
    <recommendedName>
        <fullName evidence="3">Lipoprotein</fullName>
    </recommendedName>
</protein>
<gene>
    <name evidence="1" type="ORF">K8G79_08150</name>
</gene>
<sequence length="143" mass="15803">MRSLTCSKALLGLFFVLILGTGCATTQARLLDSDESQVRLRSIQSRAFDTTDKAQTLRTTISLLQDLGFIIDQADLALGTVTGTKLAGYQVRMTVSVRPRGETQLIVRANAQYDLEPVTDPEPYRTFFTALEKAMFLTGHQVD</sequence>
<dbReference type="PROSITE" id="PS51257">
    <property type="entry name" value="PROKAR_LIPOPROTEIN"/>
    <property type="match status" value="1"/>
</dbReference>
<dbReference type="EMBL" id="JAIOIU010000102">
    <property type="protein sequence ID" value="MBZ0160090.1"/>
    <property type="molecule type" value="Genomic_DNA"/>
</dbReference>
<evidence type="ECO:0008006" key="3">
    <source>
        <dbReference type="Google" id="ProtNLM"/>
    </source>
</evidence>
<dbReference type="Proteomes" id="UP001197609">
    <property type="component" value="Unassembled WGS sequence"/>
</dbReference>
<evidence type="ECO:0000313" key="1">
    <source>
        <dbReference type="EMBL" id="MBZ0160090.1"/>
    </source>
</evidence>
<proteinExistence type="predicted"/>